<proteinExistence type="predicted"/>
<dbReference type="InterPro" id="IPR001849">
    <property type="entry name" value="PH_domain"/>
</dbReference>
<feature type="domain" description="ELMO" evidence="6">
    <location>
        <begin position="369"/>
        <end position="519"/>
    </location>
</feature>
<dbReference type="InterPro" id="IPR011989">
    <property type="entry name" value="ARM-like"/>
</dbReference>
<evidence type="ECO:0000313" key="8">
    <source>
        <dbReference type="Proteomes" id="UP000237144"/>
    </source>
</evidence>
<dbReference type="PANTHER" id="PTHR12771:SF56">
    <property type="entry name" value="CED-12"/>
    <property type="match status" value="1"/>
</dbReference>
<dbReference type="InterPro" id="IPR024574">
    <property type="entry name" value="ELMO_ARM"/>
</dbReference>
<evidence type="ECO:0000256" key="4">
    <source>
        <dbReference type="ARBA" id="ARBA00024863"/>
    </source>
</evidence>
<accession>A0A2S5B9C8</accession>
<dbReference type="GO" id="GO:0005886">
    <property type="term" value="C:plasma membrane"/>
    <property type="evidence" value="ECO:0007669"/>
    <property type="project" value="TreeGrafter"/>
</dbReference>
<feature type="region of interest" description="Disordered" evidence="5">
    <location>
        <begin position="666"/>
        <end position="685"/>
    </location>
</feature>
<reference evidence="7 8" key="1">
    <citation type="journal article" date="2018" name="Front. Microbiol.">
        <title>Prospects for Fungal Bioremediation of Acidic Radioactive Waste Sites: Characterization and Genome Sequence of Rhodotorula taiwanensis MD1149.</title>
        <authorList>
            <person name="Tkavc R."/>
            <person name="Matrosova V.Y."/>
            <person name="Grichenko O.E."/>
            <person name="Gostincar C."/>
            <person name="Volpe R.P."/>
            <person name="Klimenkova P."/>
            <person name="Gaidamakova E.K."/>
            <person name="Zhou C.E."/>
            <person name="Stewart B.J."/>
            <person name="Lyman M.G."/>
            <person name="Malfatti S.A."/>
            <person name="Rubinfeld B."/>
            <person name="Courtot M."/>
            <person name="Singh J."/>
            <person name="Dalgard C.L."/>
            <person name="Hamilton T."/>
            <person name="Frey K.G."/>
            <person name="Gunde-Cimerman N."/>
            <person name="Dugan L."/>
            <person name="Daly M.J."/>
        </authorList>
    </citation>
    <scope>NUCLEOTIDE SEQUENCE [LARGE SCALE GENOMIC DNA]</scope>
    <source>
        <strain evidence="7 8">MD1149</strain>
    </source>
</reference>
<dbReference type="Gene3D" id="1.25.10.10">
    <property type="entry name" value="Leucine-rich Repeat Variant"/>
    <property type="match status" value="1"/>
</dbReference>
<dbReference type="PROSITE" id="PS51335">
    <property type="entry name" value="ELMO"/>
    <property type="match status" value="1"/>
</dbReference>
<comment type="function">
    <text evidence="4">Involved in cytoskeletal rearrangements required for phagocytosis of apoptotic cells and cell motility. Acts in association with DOCK1 and CRK. Was initially proposed to be required in complex with DOCK1 to activate Rac Rho small GTPases. May enhance the guanine nucleotide exchange factor (GEF) activity of DOCK1.</text>
</comment>
<feature type="compositionally biased region" description="Polar residues" evidence="5">
    <location>
        <begin position="673"/>
        <end position="683"/>
    </location>
</feature>
<organism evidence="7 8">
    <name type="scientific">Rhodotorula taiwanensis</name>
    <dbReference type="NCBI Taxonomy" id="741276"/>
    <lineage>
        <taxon>Eukaryota</taxon>
        <taxon>Fungi</taxon>
        <taxon>Dikarya</taxon>
        <taxon>Basidiomycota</taxon>
        <taxon>Pucciniomycotina</taxon>
        <taxon>Microbotryomycetes</taxon>
        <taxon>Sporidiobolales</taxon>
        <taxon>Sporidiobolaceae</taxon>
        <taxon>Rhodotorula</taxon>
    </lineage>
</organism>
<dbReference type="OrthoDB" id="28413at2759"/>
<evidence type="ECO:0000256" key="2">
    <source>
        <dbReference type="ARBA" id="ARBA00022907"/>
    </source>
</evidence>
<gene>
    <name evidence="7" type="ORF">BMF94_3656</name>
</gene>
<dbReference type="InterPro" id="IPR050868">
    <property type="entry name" value="ELMO_domain-containing"/>
</dbReference>
<dbReference type="Gene3D" id="2.30.29.30">
    <property type="entry name" value="Pleckstrin-homology domain (PH domain)/Phosphotyrosine-binding domain (PTB)"/>
    <property type="match status" value="1"/>
</dbReference>
<protein>
    <recommendedName>
        <fullName evidence="6">ELMO domain-containing protein</fullName>
    </recommendedName>
</protein>
<evidence type="ECO:0000259" key="6">
    <source>
        <dbReference type="PROSITE" id="PS51335"/>
    </source>
</evidence>
<evidence type="ECO:0000256" key="5">
    <source>
        <dbReference type="SAM" id="MobiDB-lite"/>
    </source>
</evidence>
<evidence type="ECO:0000313" key="7">
    <source>
        <dbReference type="EMBL" id="POY73321.1"/>
    </source>
</evidence>
<name>A0A2S5B9C8_9BASI</name>
<keyword evidence="8" id="KW-1185">Reference proteome</keyword>
<keyword evidence="2" id="KW-0581">Phagocytosis</keyword>
<dbReference type="EMBL" id="PJQD01000038">
    <property type="protein sequence ID" value="POY73321.1"/>
    <property type="molecule type" value="Genomic_DNA"/>
</dbReference>
<dbReference type="InterPro" id="IPR006816">
    <property type="entry name" value="ELMO_dom"/>
</dbReference>
<keyword evidence="1" id="KW-0053">Apoptosis</keyword>
<dbReference type="Proteomes" id="UP000237144">
    <property type="component" value="Unassembled WGS sequence"/>
</dbReference>
<comment type="caution">
    <text evidence="7">The sequence shown here is derived from an EMBL/GenBank/DDBJ whole genome shotgun (WGS) entry which is preliminary data.</text>
</comment>
<dbReference type="Pfam" id="PF16457">
    <property type="entry name" value="PH_12"/>
    <property type="match status" value="1"/>
</dbReference>
<dbReference type="PANTHER" id="PTHR12771">
    <property type="entry name" value="ENGULFMENT AND CELL MOTILITY"/>
    <property type="match status" value="1"/>
</dbReference>
<feature type="compositionally biased region" description="Low complexity" evidence="5">
    <location>
        <begin position="42"/>
        <end position="57"/>
    </location>
</feature>
<dbReference type="Pfam" id="PF04727">
    <property type="entry name" value="ELMO_CED12"/>
    <property type="match status" value="1"/>
</dbReference>
<evidence type="ECO:0000256" key="3">
    <source>
        <dbReference type="ARBA" id="ARBA00023036"/>
    </source>
</evidence>
<feature type="region of interest" description="Disordered" evidence="5">
    <location>
        <begin position="32"/>
        <end position="61"/>
    </location>
</feature>
<dbReference type="GO" id="GO:0007015">
    <property type="term" value="P:actin filament organization"/>
    <property type="evidence" value="ECO:0007669"/>
    <property type="project" value="TreeGrafter"/>
</dbReference>
<dbReference type="GO" id="GO:0017124">
    <property type="term" value="F:SH3 domain binding"/>
    <property type="evidence" value="ECO:0007669"/>
    <property type="project" value="UniProtKB-KW"/>
</dbReference>
<dbReference type="Pfam" id="PF11841">
    <property type="entry name" value="ELMO_ARM"/>
    <property type="match status" value="1"/>
</dbReference>
<dbReference type="AlphaFoldDB" id="A0A2S5B9C8"/>
<keyword evidence="3" id="KW-0729">SH3-binding</keyword>
<dbReference type="InterPro" id="IPR011993">
    <property type="entry name" value="PH-like_dom_sf"/>
</dbReference>
<sequence>MALAEEPVASTSRLPAHTSAGLPLVTTAAAATSSRLTNEDGSSTQTTTTTPIPTPSILKKPEQTQLPRPYYFYHGEKRVKARIDPEVPLVEVVKQLVQSSQLALGAENALPGLYALRERETKRIVTEENLGEMLARAVHFDLVKSPSVEAQQTARRLASLDPAQLKHATFNLRTSLHDETFRRAFLKADGLPALQAIIRRGSGNTLAYALNSLHVLLDQDGGSLSFDSLFLARIVDIVALETLVNVTRPATAVLCSMTTLARRAPARCIPFLDLVIRQSALFPAVVDRISADDLELADLSIDLLDKLISASVDTSDWRVPDKLEDIDACRAIAKMTEVEDSATATRVAPLGTTFVRYVRAATAAPITEDNYHLFDEIWVASQLEDIDETNRWRRLGFRTEAPQFEFDGVGLLGLKMLKRFAEDSQNEFAKTLHLASVRTSEEEERVPVSTFSNLALRHLLDVFATPLEGASISPYLFRMAECHALAVHFLQRMWEEGGASWSDLERLSRMVKSQINHVLAPELKSWFKVRQEFSAATYTGVRDRQLRELASDHALLAKPKSQALRAQLYAEAYERVSRQRIAALEAGAWFRLVEASPALTGKQAYPRLRESSDPGWRFYRLSPDHATLHWYDADSPAAEKVGLSAMSKNAPVAKIVEVKLPDAAGAHEDGAATNGSEPSSPLLDSTRRRFSVLQRSLPSRPSVDRRPSVGTPFSFALILAGHVPVQIVAPDATTLAEWVDGLSLLQPDGAIVSRATLQYIDTLAEMGTRIKLLDLQDELTDSPPL</sequence>
<dbReference type="GO" id="GO:0006915">
    <property type="term" value="P:apoptotic process"/>
    <property type="evidence" value="ECO:0007669"/>
    <property type="project" value="UniProtKB-KW"/>
</dbReference>
<dbReference type="GO" id="GO:0048870">
    <property type="term" value="P:cell motility"/>
    <property type="evidence" value="ECO:0007669"/>
    <property type="project" value="TreeGrafter"/>
</dbReference>
<evidence type="ECO:0000256" key="1">
    <source>
        <dbReference type="ARBA" id="ARBA00022703"/>
    </source>
</evidence>
<dbReference type="STRING" id="741276.A0A2S5B9C8"/>